<dbReference type="Pfam" id="PF00486">
    <property type="entry name" value="Trans_reg_C"/>
    <property type="match status" value="1"/>
</dbReference>
<evidence type="ECO:0000259" key="4">
    <source>
        <dbReference type="PROSITE" id="PS51755"/>
    </source>
</evidence>
<dbReference type="Pfam" id="PF03704">
    <property type="entry name" value="BTAD"/>
    <property type="match status" value="1"/>
</dbReference>
<dbReference type="InterPro" id="IPR001867">
    <property type="entry name" value="OmpR/PhoB-type_DNA-bd"/>
</dbReference>
<evidence type="ECO:0000313" key="6">
    <source>
        <dbReference type="Proteomes" id="UP001612741"/>
    </source>
</evidence>
<dbReference type="InterPro" id="IPR027417">
    <property type="entry name" value="P-loop_NTPase"/>
</dbReference>
<dbReference type="Proteomes" id="UP001612741">
    <property type="component" value="Unassembled WGS sequence"/>
</dbReference>
<dbReference type="SUPFAM" id="SSF48452">
    <property type="entry name" value="TPR-like"/>
    <property type="match status" value="3"/>
</dbReference>
<reference evidence="5 6" key="1">
    <citation type="submission" date="2024-10" db="EMBL/GenBank/DDBJ databases">
        <title>The Natural Products Discovery Center: Release of the First 8490 Sequenced Strains for Exploring Actinobacteria Biosynthetic Diversity.</title>
        <authorList>
            <person name="Kalkreuter E."/>
            <person name="Kautsar S.A."/>
            <person name="Yang D."/>
            <person name="Bader C.D."/>
            <person name="Teijaro C.N."/>
            <person name="Fluegel L."/>
            <person name="Davis C.M."/>
            <person name="Simpson J.R."/>
            <person name="Lauterbach L."/>
            <person name="Steele A.D."/>
            <person name="Gui C."/>
            <person name="Meng S."/>
            <person name="Li G."/>
            <person name="Viehrig K."/>
            <person name="Ye F."/>
            <person name="Su P."/>
            <person name="Kiefer A.F."/>
            <person name="Nichols A."/>
            <person name="Cepeda A.J."/>
            <person name="Yan W."/>
            <person name="Fan B."/>
            <person name="Jiang Y."/>
            <person name="Adhikari A."/>
            <person name="Zheng C.-J."/>
            <person name="Schuster L."/>
            <person name="Cowan T.M."/>
            <person name="Smanski M.J."/>
            <person name="Chevrette M.G."/>
            <person name="De Carvalho L.P.S."/>
            <person name="Shen B."/>
        </authorList>
    </citation>
    <scope>NUCLEOTIDE SEQUENCE [LARGE SCALE GENOMIC DNA]</scope>
    <source>
        <strain evidence="5 6">NPDC050545</strain>
    </source>
</reference>
<dbReference type="PANTHER" id="PTHR47691:SF3">
    <property type="entry name" value="HTH-TYPE TRANSCRIPTIONAL REGULATOR RV0890C-RELATED"/>
    <property type="match status" value="1"/>
</dbReference>
<comment type="similarity">
    <text evidence="1">Belongs to the AfsR/DnrI/RedD regulatory family.</text>
</comment>
<dbReference type="CDD" id="cd15831">
    <property type="entry name" value="BTAD"/>
    <property type="match status" value="1"/>
</dbReference>
<evidence type="ECO:0000256" key="2">
    <source>
        <dbReference type="ARBA" id="ARBA00023125"/>
    </source>
</evidence>
<keyword evidence="2 3" id="KW-0238">DNA-binding</keyword>
<evidence type="ECO:0000256" key="1">
    <source>
        <dbReference type="ARBA" id="ARBA00005820"/>
    </source>
</evidence>
<dbReference type="EMBL" id="JBITGY010000004">
    <property type="protein sequence ID" value="MFI6499262.1"/>
    <property type="molecule type" value="Genomic_DNA"/>
</dbReference>
<protein>
    <submittedName>
        <fullName evidence="5">AfsR/SARP family transcriptional regulator</fullName>
    </submittedName>
</protein>
<organism evidence="5 6">
    <name type="scientific">Nonomuraea typhae</name>
    <dbReference type="NCBI Taxonomy" id="2603600"/>
    <lineage>
        <taxon>Bacteria</taxon>
        <taxon>Bacillati</taxon>
        <taxon>Actinomycetota</taxon>
        <taxon>Actinomycetes</taxon>
        <taxon>Streptosporangiales</taxon>
        <taxon>Streptosporangiaceae</taxon>
        <taxon>Nonomuraea</taxon>
    </lineage>
</organism>
<dbReference type="SUPFAM" id="SSF46894">
    <property type="entry name" value="C-terminal effector domain of the bipartite response regulators"/>
    <property type="match status" value="1"/>
</dbReference>
<proteinExistence type="inferred from homology"/>
<dbReference type="PROSITE" id="PS51755">
    <property type="entry name" value="OMPR_PHOB"/>
    <property type="match status" value="1"/>
</dbReference>
<dbReference type="Gene3D" id="1.10.10.10">
    <property type="entry name" value="Winged helix-like DNA-binding domain superfamily/Winged helix DNA-binding domain"/>
    <property type="match status" value="1"/>
</dbReference>
<name>A0ABW7YU95_9ACTN</name>
<dbReference type="PANTHER" id="PTHR47691">
    <property type="entry name" value="REGULATOR-RELATED"/>
    <property type="match status" value="1"/>
</dbReference>
<dbReference type="Gene3D" id="1.25.40.10">
    <property type="entry name" value="Tetratricopeptide repeat domain"/>
    <property type="match status" value="2"/>
</dbReference>
<dbReference type="InterPro" id="IPR011990">
    <property type="entry name" value="TPR-like_helical_dom_sf"/>
</dbReference>
<dbReference type="InterPro" id="IPR005158">
    <property type="entry name" value="BTAD"/>
</dbReference>
<evidence type="ECO:0000313" key="5">
    <source>
        <dbReference type="EMBL" id="MFI6499262.1"/>
    </source>
</evidence>
<accession>A0ABW7YU95</accession>
<sequence length="1099" mass="117122">MRFGVLGPLAVWAASGEPVTVREAKVRLLLAGLLVHRGRPVSADRLVEALWGGAPPRDALAALRVKVSQLRGALADRDAVRFRAAGYVLDVPAEALDAERFQELLATPAADPRARAAALTEALGLWRGPAYAGLSDVDLIRPAAAKLEEQRLSALEELGEARLALGEPVEVGDLVAEHPLRERLRAVHIRALYRAGRQSDALAAYADLRERLAGELGLDPSPELADLHTRILRQDPALQAPARVPTNLPAPVTALIGREGALAEVRALLADNRLVTLTGPGGVGKTRLALAAASASAAAFPDGTWLAELATIPAASHADGATQLNGTPTTDRAAPFNGTPHTDHPAQLNDIPATPHTDHAAPFNGTPHTDHAAQLNSTPHTDHAAPFNGIPATPCADGVAQLIGEVLGLPDHGPDAMADRVAAALAGRRALLVLDNCEHVVGQVAPLVRKLLQSAPELRVLATSQETLRVTGETAWSVPPLSREAAIELFSVRAGGGLAGDEAVAEICARLDGIPLAVELAAARARALTPRQLADRLDDRFRLLSSGMRDAPARQRTLRAMIDWSWELLSEPERLVLRRLAVHADGCTLEAAEQMCAEPGHDVLDLLARLVDRSLVVGGARFRLLESVAAYAAERLEEAGETALVRRRHLDHHVALAERAEPYLRGHDQQRWLDTLDAESGNLRAALDTAAAHGLAAQAHRLVRALTWYWVLRGRLGEARRSLETALALGEDPETRMWWTGVTLLSGQLAPLDPAVLDKVDDPARRARLGWFLGMALFGFEEPTCSDSLLAPALRAFEELGDTWGVAAVLSVRGKSALLRGDLAEMRADGERSLELFQQVGDRWGQNRAAENLSTLAEIGGDYPKAAELRRRSLRVAEELGLWASVTDSLSKLGRIALLEGDFARADDYHERARRSAVEQANRPAEEDAELGLALSARRQGRLDDAERLLLRWLTWVREMAGEPGAALMLAELGFIAELRGHADPANASSYAAAALTSHLDGLAAARAVGDPRATALALEGVAGVRALQGRHEEAASLLGQATALREASGAPLPPGERGDVDRIAACVLAGLGEQPYMSARARGAALPLPAALDLARSP</sequence>
<dbReference type="InterPro" id="IPR016032">
    <property type="entry name" value="Sig_transdc_resp-reg_C-effctor"/>
</dbReference>
<dbReference type="SMART" id="SM01043">
    <property type="entry name" value="BTAD"/>
    <property type="match status" value="1"/>
</dbReference>
<dbReference type="SUPFAM" id="SSF52540">
    <property type="entry name" value="P-loop containing nucleoside triphosphate hydrolases"/>
    <property type="match status" value="1"/>
</dbReference>
<dbReference type="RefSeq" id="WP_397082472.1">
    <property type="nucleotide sequence ID" value="NZ_JBITGY010000004.1"/>
</dbReference>
<feature type="domain" description="OmpR/PhoB-type" evidence="4">
    <location>
        <begin position="1"/>
        <end position="91"/>
    </location>
</feature>
<comment type="caution">
    <text evidence="5">The sequence shown here is derived from an EMBL/GenBank/DDBJ whole genome shotgun (WGS) entry which is preliminary data.</text>
</comment>
<gene>
    <name evidence="5" type="ORF">ACIBG2_17885</name>
</gene>
<keyword evidence="6" id="KW-1185">Reference proteome</keyword>
<dbReference type="SMART" id="SM00862">
    <property type="entry name" value="Trans_reg_C"/>
    <property type="match status" value="1"/>
</dbReference>
<dbReference type="InterPro" id="IPR036388">
    <property type="entry name" value="WH-like_DNA-bd_sf"/>
</dbReference>
<evidence type="ECO:0000256" key="3">
    <source>
        <dbReference type="PROSITE-ProRule" id="PRU01091"/>
    </source>
</evidence>
<feature type="DNA-binding region" description="OmpR/PhoB-type" evidence="3">
    <location>
        <begin position="1"/>
        <end position="91"/>
    </location>
</feature>